<dbReference type="Gene3D" id="2.130.10.10">
    <property type="entry name" value="YVTN repeat-like/Quinoprotein amine dehydrogenase"/>
    <property type="match status" value="1"/>
</dbReference>
<dbReference type="InterPro" id="IPR001810">
    <property type="entry name" value="F-box_dom"/>
</dbReference>
<reference evidence="2" key="1">
    <citation type="submission" date="2022-11" db="EMBL/GenBank/DDBJ databases">
        <title>Centuries of genome instability and evolution in soft-shell clam transmissible cancer (bioRxiv).</title>
        <authorList>
            <person name="Hart S.F.M."/>
            <person name="Yonemitsu M.A."/>
            <person name="Giersch R.M."/>
            <person name="Beal B.F."/>
            <person name="Arriagada G."/>
            <person name="Davis B.W."/>
            <person name="Ostrander E.A."/>
            <person name="Goff S.P."/>
            <person name="Metzger M.J."/>
        </authorList>
    </citation>
    <scope>NUCLEOTIDE SEQUENCE</scope>
    <source>
        <strain evidence="2">MELC-2E11</strain>
        <tissue evidence="2">Siphon/mantle</tissue>
    </source>
</reference>
<evidence type="ECO:0000313" key="2">
    <source>
        <dbReference type="EMBL" id="WAR21112.1"/>
    </source>
</evidence>
<evidence type="ECO:0000313" key="3">
    <source>
        <dbReference type="Proteomes" id="UP001164746"/>
    </source>
</evidence>
<dbReference type="InterPro" id="IPR052301">
    <property type="entry name" value="SCF_F-box/WD-repeat"/>
</dbReference>
<accession>A0ABY7FG75</accession>
<dbReference type="EMBL" id="CP111023">
    <property type="protein sequence ID" value="WAR21112.1"/>
    <property type="molecule type" value="Genomic_DNA"/>
</dbReference>
<dbReference type="PROSITE" id="PS50181">
    <property type="entry name" value="FBOX"/>
    <property type="match status" value="1"/>
</dbReference>
<organism evidence="2 3">
    <name type="scientific">Mya arenaria</name>
    <name type="common">Soft-shell clam</name>
    <dbReference type="NCBI Taxonomy" id="6604"/>
    <lineage>
        <taxon>Eukaryota</taxon>
        <taxon>Metazoa</taxon>
        <taxon>Spiralia</taxon>
        <taxon>Lophotrochozoa</taxon>
        <taxon>Mollusca</taxon>
        <taxon>Bivalvia</taxon>
        <taxon>Autobranchia</taxon>
        <taxon>Heteroconchia</taxon>
        <taxon>Euheterodonta</taxon>
        <taxon>Imparidentia</taxon>
        <taxon>Neoheterodontei</taxon>
        <taxon>Myida</taxon>
        <taxon>Myoidea</taxon>
        <taxon>Myidae</taxon>
        <taxon>Mya</taxon>
    </lineage>
</organism>
<name>A0ABY7FG75_MYAAR</name>
<feature type="domain" description="F-box" evidence="1">
    <location>
        <begin position="21"/>
        <end position="67"/>
    </location>
</feature>
<dbReference type="SMART" id="SM00256">
    <property type="entry name" value="FBOX"/>
    <property type="match status" value="1"/>
</dbReference>
<keyword evidence="3" id="KW-1185">Reference proteome</keyword>
<dbReference type="Proteomes" id="UP001164746">
    <property type="component" value="Chromosome 12"/>
</dbReference>
<dbReference type="InterPro" id="IPR011047">
    <property type="entry name" value="Quinoprotein_ADH-like_sf"/>
</dbReference>
<proteinExistence type="predicted"/>
<gene>
    <name evidence="2" type="ORF">MAR_015086</name>
</gene>
<sequence>MDFQSKTTQAEGKIPHPSICLEIIPELPDVALIYIFKKCDIKTLGRICRACKRFRDLVKLDAVWFRFSRYLLKLNSCDIGSKRLIPWMQYNQNVLWISGKNGIRSFDVRETGRPRERKGKRLQLPNRHDVTRFVVTSVTGTGDQDCGPIKAVLNLRERVWSLALAQGGRNVAIGTAGCRGAPSLSVWNVESVSEWAEPYDATVYCLQTDCNVAMVTGTAQHSMVRLWDKRSTQPVQEYFLSQKSPVYSVAFDSRRLFAALDLNTSYLDFS</sequence>
<protein>
    <submittedName>
        <fullName evidence="2">FBXW4-like protein</fullName>
    </submittedName>
</protein>
<dbReference type="PANTHER" id="PTHR14381:SF1">
    <property type="entry name" value="F-BOX_WD REPEAT-CONTAINING PROTEIN 4"/>
    <property type="match status" value="1"/>
</dbReference>
<dbReference type="SUPFAM" id="SSF50998">
    <property type="entry name" value="Quinoprotein alcohol dehydrogenase-like"/>
    <property type="match status" value="1"/>
</dbReference>
<dbReference type="SUPFAM" id="SSF81383">
    <property type="entry name" value="F-box domain"/>
    <property type="match status" value="1"/>
</dbReference>
<dbReference type="Pfam" id="PF12937">
    <property type="entry name" value="F-box-like"/>
    <property type="match status" value="1"/>
</dbReference>
<dbReference type="Gene3D" id="1.20.1280.50">
    <property type="match status" value="1"/>
</dbReference>
<dbReference type="PANTHER" id="PTHR14381">
    <property type="entry name" value="DACTYLIN"/>
    <property type="match status" value="1"/>
</dbReference>
<dbReference type="InterPro" id="IPR015943">
    <property type="entry name" value="WD40/YVTN_repeat-like_dom_sf"/>
</dbReference>
<dbReference type="InterPro" id="IPR036047">
    <property type="entry name" value="F-box-like_dom_sf"/>
</dbReference>
<evidence type="ECO:0000259" key="1">
    <source>
        <dbReference type="PROSITE" id="PS50181"/>
    </source>
</evidence>